<dbReference type="OMA" id="HCILIGT"/>
<dbReference type="Proteomes" id="UP000629468">
    <property type="component" value="Unassembled WGS sequence"/>
</dbReference>
<keyword evidence="5" id="KW-0548">Nucleotidyltransferase</keyword>
<protein>
    <recommendedName>
        <fullName evidence="3">DNA-directed DNA polymerase</fullName>
        <ecNumber evidence="3">2.7.7.7</ecNumber>
    </recommendedName>
</protein>
<dbReference type="InterPro" id="IPR024826">
    <property type="entry name" value="DNA_pol_delta/II_ssu"/>
</dbReference>
<evidence type="ECO:0000313" key="14">
    <source>
        <dbReference type="Proteomes" id="UP000629468"/>
    </source>
</evidence>
<dbReference type="FunFam" id="2.40.50.430:FF:000002">
    <property type="entry name" value="DNA polymerase delta subunit"/>
    <property type="match status" value="1"/>
</dbReference>
<dbReference type="GO" id="GO:0003677">
    <property type="term" value="F:DNA binding"/>
    <property type="evidence" value="ECO:0007669"/>
    <property type="project" value="InterPro"/>
</dbReference>
<evidence type="ECO:0000256" key="8">
    <source>
        <dbReference type="ARBA" id="ARBA00023242"/>
    </source>
</evidence>
<sequence length="520" mass="57652">MKFPSEIKPVRATRAATTVLPLPETTQNFLIRKGNKSYKHQYSNIYFLRLRSLRQSVEEAALAKWKNLSGKPVMVPRVLDVINSQLCYIIGTVYLHMPLKPNVMIDIARDHSIPPPPPPTKFYSDNDSIMLEDESGRIRLVGEVLKGKNIVTGIIIGVLGAETAEGDFKVVDICFPELAPQAFGEIDLEDAMDTDGDEWIGFVSGLEVGKTTSIDAQLQMLTEYLTGEEGGEDDQLSAAKISRLIIAGNSLAPGALAERIETPSYAERKARKKELDPKTFTPNPIYDLSAYLLDIARVMPIHILPGPGDPTGTMMPQQPFPRGIFGDASTRFSTFHLESNPAYINIASTSQPSCKRHILVNSGQPLDDMFKYLPTPPVTRLSVLESTLRWRHMAPTAPDTLWCHPYFVADPFVIRETPHLYVVGGQPEFGTNLITDETQIGRRIKSRIVLVPNFAKSGMLVVVNAKTLEVRCVNFAVDGMMTAEDDVISEETQPLYSQEEPKLAVPDFTMGSDTMDSQQD</sequence>
<dbReference type="Gene3D" id="3.60.21.50">
    <property type="match status" value="1"/>
</dbReference>
<dbReference type="GO" id="GO:0006273">
    <property type="term" value="P:lagging strand elongation"/>
    <property type="evidence" value="ECO:0007669"/>
    <property type="project" value="UniProtKB-ARBA"/>
</dbReference>
<comment type="subcellular location">
    <subcellularLocation>
        <location evidence="1">Nucleus</location>
    </subcellularLocation>
</comment>
<keyword evidence="8" id="KW-0539">Nucleus</keyword>
<feature type="domain" description="DNA polymerase delta subunit OB-fold" evidence="12">
    <location>
        <begin position="41"/>
        <end position="173"/>
    </location>
</feature>
<name>A0A8H7F4Z7_AGABI</name>
<dbReference type="GO" id="GO:0003887">
    <property type="term" value="F:DNA-directed DNA polymerase activity"/>
    <property type="evidence" value="ECO:0007669"/>
    <property type="project" value="UniProtKB-KW"/>
</dbReference>
<evidence type="ECO:0000256" key="9">
    <source>
        <dbReference type="ARBA" id="ARBA00049244"/>
    </source>
</evidence>
<keyword evidence="7" id="KW-0239">DNA-directed DNA polymerase</keyword>
<comment type="similarity">
    <text evidence="2">Belongs to the DNA polymerase delta/II small subunit family.</text>
</comment>
<dbReference type="EMBL" id="JABXXO010000005">
    <property type="protein sequence ID" value="KAF7777508.1"/>
    <property type="molecule type" value="Genomic_DNA"/>
</dbReference>
<keyword evidence="6" id="KW-0235">DNA replication</keyword>
<keyword evidence="4" id="KW-0808">Transferase</keyword>
<evidence type="ECO:0000256" key="2">
    <source>
        <dbReference type="ARBA" id="ARBA00006035"/>
    </source>
</evidence>
<evidence type="ECO:0000256" key="3">
    <source>
        <dbReference type="ARBA" id="ARBA00012417"/>
    </source>
</evidence>
<evidence type="ECO:0000256" key="6">
    <source>
        <dbReference type="ARBA" id="ARBA00022705"/>
    </source>
</evidence>
<comment type="catalytic activity">
    <reaction evidence="9">
        <text>DNA(n) + a 2'-deoxyribonucleoside 5'-triphosphate = DNA(n+1) + diphosphate</text>
        <dbReference type="Rhea" id="RHEA:22508"/>
        <dbReference type="Rhea" id="RHEA-COMP:17339"/>
        <dbReference type="Rhea" id="RHEA-COMP:17340"/>
        <dbReference type="ChEBI" id="CHEBI:33019"/>
        <dbReference type="ChEBI" id="CHEBI:61560"/>
        <dbReference type="ChEBI" id="CHEBI:173112"/>
        <dbReference type="EC" id="2.7.7.7"/>
    </reaction>
</comment>
<gene>
    <name evidence="13" type="ORF">Agabi119p4_3580</name>
</gene>
<dbReference type="Pfam" id="PF18018">
    <property type="entry name" value="DNA_pol_D_N"/>
    <property type="match status" value="1"/>
</dbReference>
<organism evidence="13 14">
    <name type="scientific">Agaricus bisporus var. burnettii</name>
    <dbReference type="NCBI Taxonomy" id="192524"/>
    <lineage>
        <taxon>Eukaryota</taxon>
        <taxon>Fungi</taxon>
        <taxon>Dikarya</taxon>
        <taxon>Basidiomycota</taxon>
        <taxon>Agaricomycotina</taxon>
        <taxon>Agaricomycetes</taxon>
        <taxon>Agaricomycetidae</taxon>
        <taxon>Agaricales</taxon>
        <taxon>Agaricineae</taxon>
        <taxon>Agaricaceae</taxon>
        <taxon>Agaricus</taxon>
    </lineage>
</organism>
<accession>A0A8H7F4Z7</accession>
<reference evidence="13 14" key="1">
    <citation type="journal article" name="Sci. Rep.">
        <title>Telomere-to-telomere assembled and centromere annotated genomes of the two main subspecies of the button mushroom Agaricus bisporus reveal especially polymorphic chromosome ends.</title>
        <authorList>
            <person name="Sonnenberg A.S.M."/>
            <person name="Sedaghat-Telgerd N."/>
            <person name="Lavrijssen B."/>
            <person name="Ohm R.A."/>
            <person name="Hendrickx P.M."/>
            <person name="Scholtmeijer K."/>
            <person name="Baars J.J.P."/>
            <person name="van Peer A."/>
        </authorList>
    </citation>
    <scope>NUCLEOTIDE SEQUENCE [LARGE SCALE GENOMIC DNA]</scope>
    <source>
        <strain evidence="13 14">H119_p4</strain>
    </source>
</reference>
<evidence type="ECO:0000259" key="12">
    <source>
        <dbReference type="Pfam" id="PF18018"/>
    </source>
</evidence>
<dbReference type="PANTHER" id="PTHR10416:SF0">
    <property type="entry name" value="DNA POLYMERASE DELTA SUBUNIT 2"/>
    <property type="match status" value="1"/>
</dbReference>
<dbReference type="PANTHER" id="PTHR10416">
    <property type="entry name" value="DNA POLYMERASE DELTA SUBUNIT 2"/>
    <property type="match status" value="1"/>
</dbReference>
<evidence type="ECO:0000256" key="10">
    <source>
        <dbReference type="SAM" id="MobiDB-lite"/>
    </source>
</evidence>
<dbReference type="GO" id="GO:0006281">
    <property type="term" value="P:DNA repair"/>
    <property type="evidence" value="ECO:0007669"/>
    <property type="project" value="UniProtKB-ARBA"/>
</dbReference>
<feature type="compositionally biased region" description="Polar residues" evidence="10">
    <location>
        <begin position="511"/>
        <end position="520"/>
    </location>
</feature>
<evidence type="ECO:0000256" key="4">
    <source>
        <dbReference type="ARBA" id="ARBA00022679"/>
    </source>
</evidence>
<proteinExistence type="inferred from homology"/>
<dbReference type="Gene3D" id="2.40.50.430">
    <property type="match status" value="1"/>
</dbReference>
<evidence type="ECO:0000256" key="5">
    <source>
        <dbReference type="ARBA" id="ARBA00022695"/>
    </source>
</evidence>
<evidence type="ECO:0000259" key="11">
    <source>
        <dbReference type="Pfam" id="PF04042"/>
    </source>
</evidence>
<dbReference type="AlphaFoldDB" id="A0A8H7F4Z7"/>
<dbReference type="EC" id="2.7.7.7" evidence="3"/>
<dbReference type="InterPro" id="IPR040663">
    <property type="entry name" value="DNA_pol_D_N"/>
</dbReference>
<dbReference type="GO" id="GO:0043625">
    <property type="term" value="C:delta DNA polymerase complex"/>
    <property type="evidence" value="ECO:0007669"/>
    <property type="project" value="TreeGrafter"/>
</dbReference>
<feature type="region of interest" description="Disordered" evidence="10">
    <location>
        <begin position="492"/>
        <end position="520"/>
    </location>
</feature>
<evidence type="ECO:0000256" key="1">
    <source>
        <dbReference type="ARBA" id="ARBA00004123"/>
    </source>
</evidence>
<feature type="domain" description="DNA polymerase alpha/delta/epsilon subunit B" evidence="11">
    <location>
        <begin position="202"/>
        <end position="430"/>
    </location>
</feature>
<dbReference type="Pfam" id="PF04042">
    <property type="entry name" value="DNA_pol_E_B"/>
    <property type="match status" value="1"/>
</dbReference>
<evidence type="ECO:0000313" key="13">
    <source>
        <dbReference type="EMBL" id="KAF7777508.1"/>
    </source>
</evidence>
<dbReference type="InterPro" id="IPR007185">
    <property type="entry name" value="DNA_pol_a/d/e_bsu"/>
</dbReference>
<comment type="caution">
    <text evidence="13">The sequence shown here is derived from an EMBL/GenBank/DDBJ whole genome shotgun (WGS) entry which is preliminary data.</text>
</comment>
<evidence type="ECO:0000256" key="7">
    <source>
        <dbReference type="ARBA" id="ARBA00022932"/>
    </source>
</evidence>